<evidence type="ECO:0000313" key="1">
    <source>
        <dbReference type="EMBL" id="MDR9894940.1"/>
    </source>
</evidence>
<dbReference type="AlphaFoldDB" id="A0AAP5I5A4"/>
<dbReference type="RefSeq" id="WP_208338959.1">
    <property type="nucleotide sequence ID" value="NZ_CAWQFN010000472.1"/>
</dbReference>
<dbReference type="InterPro" id="IPR019117">
    <property type="entry name" value="CRISPR-assoc_protein_Cmr3"/>
</dbReference>
<dbReference type="Proteomes" id="UP000667802">
    <property type="component" value="Unassembled WGS sequence"/>
</dbReference>
<reference evidence="2" key="1">
    <citation type="journal article" date="2021" name="Science">
        <title>Hunting the eagle killer: A cyanobacterial neurotoxin causes vacuolar myelinopathy.</title>
        <authorList>
            <person name="Breinlinger S."/>
            <person name="Phillips T.J."/>
            <person name="Haram B.N."/>
            <person name="Mares J."/>
            <person name="Martinez Yerena J.A."/>
            <person name="Hrouzek P."/>
            <person name="Sobotka R."/>
            <person name="Henderson W.M."/>
            <person name="Schmieder P."/>
            <person name="Williams S.M."/>
            <person name="Lauderdale J.D."/>
            <person name="Wilde H.D."/>
            <person name="Gerrin W."/>
            <person name="Kust A."/>
            <person name="Washington J.W."/>
            <person name="Wagner C."/>
            <person name="Geier B."/>
            <person name="Liebeke M."/>
            <person name="Enke H."/>
            <person name="Niedermeyer T.H.J."/>
            <person name="Wilde S.B."/>
        </authorList>
    </citation>
    <scope>NUCLEOTIDE SEQUENCE [LARGE SCALE GENOMIC DNA]</scope>
    <source>
        <strain evidence="2">Thurmond2011</strain>
    </source>
</reference>
<name>A0AAP5I5A4_9CYAN</name>
<comment type="caution">
    <text evidence="1">The sequence shown here is derived from an EMBL/GenBank/DDBJ whole genome shotgun (WGS) entry which is preliminary data.</text>
</comment>
<proteinExistence type="predicted"/>
<gene>
    <name evidence="1" type="ORF">G7B40_010220</name>
</gene>
<organism evidence="1 2">
    <name type="scientific">Aetokthonos hydrillicola Thurmond2011</name>
    <dbReference type="NCBI Taxonomy" id="2712845"/>
    <lineage>
        <taxon>Bacteria</taxon>
        <taxon>Bacillati</taxon>
        <taxon>Cyanobacteriota</taxon>
        <taxon>Cyanophyceae</taxon>
        <taxon>Nostocales</taxon>
        <taxon>Hapalosiphonaceae</taxon>
        <taxon>Aetokthonos</taxon>
    </lineage>
</organism>
<keyword evidence="2" id="KW-1185">Reference proteome</keyword>
<accession>A0AAP5I5A4</accession>
<dbReference type="Pfam" id="PF09700">
    <property type="entry name" value="Cas_Cmr3"/>
    <property type="match status" value="1"/>
</dbReference>
<evidence type="ECO:0000313" key="2">
    <source>
        <dbReference type="Proteomes" id="UP000667802"/>
    </source>
</evidence>
<dbReference type="EMBL" id="JAALHA020000003">
    <property type="protein sequence ID" value="MDR9894940.1"/>
    <property type="molecule type" value="Genomic_DNA"/>
</dbReference>
<sequence>MSVIEVQDNEPNTNLVKESLFKYLVVIEPLGFLYGSAGRFLSPENLVGRSGTSFPPSAASLSGLFAAKYAEEERQKEPDDKKFKQKLKARLEPLYFAGPFWAKSDSPQNFYVPTPFNCLVNEGTEDIAYQLSWCGLCQKWVNKTGESPTGKFESGSWLAIQDWEKLQSTDLNKLPKVCSSPPWKKIPHLHPQLREDERRVKLERLEDNSERGSLFLENGVQLNPDCCLVYLCSDEVKSGWYRFGGEGHMVDVQCLPLEQSTRNLLTQDVGKSFALITPAIWGSNRLSTRFPEVWNCNHYLATVLTERPKPFRYRLGGEGETKRLSRGRYAVPVGTIYVMETPLNPWQDWDEKWFPKEGPSLKRWGCGLALPLPSAIAHTISENPDTNTVCRGECHSPS</sequence>
<protein>
    <submittedName>
        <fullName evidence="1">Type III-B CRISPR module-associated protein Cmr3</fullName>
    </submittedName>
</protein>